<evidence type="ECO:0000313" key="10">
    <source>
        <dbReference type="Proteomes" id="UP000800200"/>
    </source>
</evidence>
<dbReference type="OrthoDB" id="7961613at2759"/>
<dbReference type="PROSITE" id="PS00150">
    <property type="entry name" value="ACYLPHOSPHATASE_1"/>
    <property type="match status" value="1"/>
</dbReference>
<keyword evidence="10" id="KW-1185">Reference proteome</keyword>
<dbReference type="PROSITE" id="PS51160">
    <property type="entry name" value="ACYLPHOSPHATASE_3"/>
    <property type="match status" value="1"/>
</dbReference>
<dbReference type="Pfam" id="PF00708">
    <property type="entry name" value="Acylphosphatase"/>
    <property type="match status" value="1"/>
</dbReference>
<dbReference type="InterPro" id="IPR001792">
    <property type="entry name" value="Acylphosphatase-like_dom"/>
</dbReference>
<sequence length="91" mass="9750">MADKRISYKVDGDVQGVSFRYYTCKEARSIGVTGFVYNASDGTVQGEAQGSDDAIKAFVQYLNKGPSAARVSGVEQSEISPKQGESGFSQK</sequence>
<dbReference type="Proteomes" id="UP000800200">
    <property type="component" value="Unassembled WGS sequence"/>
</dbReference>
<dbReference type="AlphaFoldDB" id="A0A6A6EYW5"/>
<evidence type="ECO:0000259" key="8">
    <source>
        <dbReference type="PROSITE" id="PS51160"/>
    </source>
</evidence>
<dbReference type="EC" id="3.6.1.7" evidence="2 5"/>
<evidence type="ECO:0000256" key="7">
    <source>
        <dbReference type="SAM" id="MobiDB-lite"/>
    </source>
</evidence>
<reference evidence="9" key="1">
    <citation type="journal article" date="2020" name="Stud. Mycol.">
        <title>101 Dothideomycetes genomes: a test case for predicting lifestyles and emergence of pathogens.</title>
        <authorList>
            <person name="Haridas S."/>
            <person name="Albert R."/>
            <person name="Binder M."/>
            <person name="Bloem J."/>
            <person name="Labutti K."/>
            <person name="Salamov A."/>
            <person name="Andreopoulos B."/>
            <person name="Baker S."/>
            <person name="Barry K."/>
            <person name="Bills G."/>
            <person name="Bluhm B."/>
            <person name="Cannon C."/>
            <person name="Castanera R."/>
            <person name="Culley D."/>
            <person name="Daum C."/>
            <person name="Ezra D."/>
            <person name="Gonzalez J."/>
            <person name="Henrissat B."/>
            <person name="Kuo A."/>
            <person name="Liang C."/>
            <person name="Lipzen A."/>
            <person name="Lutzoni F."/>
            <person name="Magnuson J."/>
            <person name="Mondo S."/>
            <person name="Nolan M."/>
            <person name="Ohm R."/>
            <person name="Pangilinan J."/>
            <person name="Park H.-J."/>
            <person name="Ramirez L."/>
            <person name="Alfaro M."/>
            <person name="Sun H."/>
            <person name="Tritt A."/>
            <person name="Yoshinaga Y."/>
            <person name="Zwiers L.-H."/>
            <person name="Turgeon B."/>
            <person name="Goodwin S."/>
            <person name="Spatafora J."/>
            <person name="Crous P."/>
            <person name="Grigoriev I."/>
        </authorList>
    </citation>
    <scope>NUCLEOTIDE SEQUENCE</scope>
    <source>
        <strain evidence="9">CBS 207.26</strain>
    </source>
</reference>
<feature type="region of interest" description="Disordered" evidence="7">
    <location>
        <begin position="69"/>
        <end position="91"/>
    </location>
</feature>
<name>A0A6A6EYW5_9PEZI</name>
<accession>A0A6A6EYW5</accession>
<evidence type="ECO:0000256" key="3">
    <source>
        <dbReference type="ARBA" id="ARBA00022801"/>
    </source>
</evidence>
<dbReference type="InterPro" id="IPR020456">
    <property type="entry name" value="Acylphosphatase"/>
</dbReference>
<dbReference type="Gene3D" id="3.30.70.100">
    <property type="match status" value="1"/>
</dbReference>
<comment type="catalytic activity">
    <reaction evidence="4 5">
        <text>an acyl phosphate + H2O = a carboxylate + phosphate + H(+)</text>
        <dbReference type="Rhea" id="RHEA:14965"/>
        <dbReference type="ChEBI" id="CHEBI:15377"/>
        <dbReference type="ChEBI" id="CHEBI:15378"/>
        <dbReference type="ChEBI" id="CHEBI:29067"/>
        <dbReference type="ChEBI" id="CHEBI:43474"/>
        <dbReference type="ChEBI" id="CHEBI:59918"/>
        <dbReference type="EC" id="3.6.1.7"/>
    </reaction>
</comment>
<protein>
    <recommendedName>
        <fullName evidence="2 5">acylphosphatase</fullName>
        <ecNumber evidence="2 5">3.6.1.7</ecNumber>
    </recommendedName>
</protein>
<evidence type="ECO:0000256" key="5">
    <source>
        <dbReference type="PROSITE-ProRule" id="PRU00520"/>
    </source>
</evidence>
<evidence type="ECO:0000256" key="4">
    <source>
        <dbReference type="ARBA" id="ARBA00047645"/>
    </source>
</evidence>
<evidence type="ECO:0000256" key="1">
    <source>
        <dbReference type="ARBA" id="ARBA00005614"/>
    </source>
</evidence>
<dbReference type="SUPFAM" id="SSF54975">
    <property type="entry name" value="Acylphosphatase/BLUF domain-like"/>
    <property type="match status" value="1"/>
</dbReference>
<gene>
    <name evidence="9" type="ORF">K469DRAFT_698643</name>
</gene>
<comment type="similarity">
    <text evidence="1 6">Belongs to the acylphosphatase family.</text>
</comment>
<dbReference type="PRINTS" id="PR00112">
    <property type="entry name" value="ACYLPHPHTASE"/>
</dbReference>
<evidence type="ECO:0000256" key="6">
    <source>
        <dbReference type="RuleBase" id="RU004168"/>
    </source>
</evidence>
<dbReference type="PANTHER" id="PTHR10029">
    <property type="entry name" value="ACYLPHOSPHATASE"/>
    <property type="match status" value="1"/>
</dbReference>
<dbReference type="InterPro" id="IPR036046">
    <property type="entry name" value="Acylphosphatase-like_dom_sf"/>
</dbReference>
<feature type="active site" evidence="5">
    <location>
        <position position="38"/>
    </location>
</feature>
<proteinExistence type="inferred from homology"/>
<dbReference type="EMBL" id="ML994610">
    <property type="protein sequence ID" value="KAF2195096.1"/>
    <property type="molecule type" value="Genomic_DNA"/>
</dbReference>
<dbReference type="InterPro" id="IPR017968">
    <property type="entry name" value="Acylphosphatase_CS"/>
</dbReference>
<dbReference type="GO" id="GO:0003998">
    <property type="term" value="F:acylphosphatase activity"/>
    <property type="evidence" value="ECO:0007669"/>
    <property type="project" value="UniProtKB-EC"/>
</dbReference>
<evidence type="ECO:0000256" key="2">
    <source>
        <dbReference type="ARBA" id="ARBA00012150"/>
    </source>
</evidence>
<organism evidence="9 10">
    <name type="scientific">Zopfia rhizophila CBS 207.26</name>
    <dbReference type="NCBI Taxonomy" id="1314779"/>
    <lineage>
        <taxon>Eukaryota</taxon>
        <taxon>Fungi</taxon>
        <taxon>Dikarya</taxon>
        <taxon>Ascomycota</taxon>
        <taxon>Pezizomycotina</taxon>
        <taxon>Dothideomycetes</taxon>
        <taxon>Dothideomycetes incertae sedis</taxon>
        <taxon>Zopfiaceae</taxon>
        <taxon>Zopfia</taxon>
    </lineage>
</organism>
<feature type="domain" description="Acylphosphatase-like" evidence="8">
    <location>
        <begin position="5"/>
        <end position="91"/>
    </location>
</feature>
<dbReference type="PANTHER" id="PTHR10029:SF3">
    <property type="entry name" value="ACYLPHOSPHATASE-RELATED"/>
    <property type="match status" value="1"/>
</dbReference>
<feature type="active site" evidence="5">
    <location>
        <position position="20"/>
    </location>
</feature>
<keyword evidence="3 5" id="KW-0378">Hydrolase</keyword>
<evidence type="ECO:0000313" key="9">
    <source>
        <dbReference type="EMBL" id="KAF2195096.1"/>
    </source>
</evidence>